<reference evidence="1" key="1">
    <citation type="submission" date="2021-02" db="EMBL/GenBank/DDBJ databases">
        <authorList>
            <person name="Dougan E. K."/>
            <person name="Rhodes N."/>
            <person name="Thang M."/>
            <person name="Chan C."/>
        </authorList>
    </citation>
    <scope>NUCLEOTIDE SEQUENCE</scope>
</reference>
<organism evidence="1 2">
    <name type="scientific">Polarella glacialis</name>
    <name type="common">Dinoflagellate</name>
    <dbReference type="NCBI Taxonomy" id="89957"/>
    <lineage>
        <taxon>Eukaryota</taxon>
        <taxon>Sar</taxon>
        <taxon>Alveolata</taxon>
        <taxon>Dinophyceae</taxon>
        <taxon>Suessiales</taxon>
        <taxon>Suessiaceae</taxon>
        <taxon>Polarella</taxon>
    </lineage>
</organism>
<dbReference type="AlphaFoldDB" id="A0A813JEG5"/>
<gene>
    <name evidence="1" type="ORF">PGLA2088_LOCUS20047</name>
</gene>
<evidence type="ECO:0000313" key="1">
    <source>
        <dbReference type="EMBL" id="CAE8676814.1"/>
    </source>
</evidence>
<comment type="caution">
    <text evidence="1">The sequence shown here is derived from an EMBL/GenBank/DDBJ whole genome shotgun (WGS) entry which is preliminary data.</text>
</comment>
<accession>A0A813JEG5</accession>
<sequence>MDTCSAGEVPVFDLSSFIRSTSPASDTLSVPSVTNTFGGQYRLCWCSANAWPAGWCSSVEALRVDLGGLTLIGPSSFSQDRTCVAGQTCLVDGFDGYLLQSSDSYMVLASCAAGSRAPEGIPRADALSSDWSGSFVLSADGVLRSPSLRFGSTSVTSVGGIYKLCWCAGGFDCLLAGNHIVSVGQVTLIGPAFSTDTMLPTGELGEGVTCQDPVPLGASY</sequence>
<feature type="non-terminal residue" evidence="1">
    <location>
        <position position="220"/>
    </location>
</feature>
<protein>
    <submittedName>
        <fullName evidence="1">Uncharacterized protein</fullName>
    </submittedName>
</protein>
<name>A0A813JEG5_POLGL</name>
<evidence type="ECO:0000313" key="2">
    <source>
        <dbReference type="Proteomes" id="UP000626109"/>
    </source>
</evidence>
<proteinExistence type="predicted"/>
<dbReference type="EMBL" id="CAJNNW010025310">
    <property type="protein sequence ID" value="CAE8676814.1"/>
    <property type="molecule type" value="Genomic_DNA"/>
</dbReference>
<dbReference type="Proteomes" id="UP000626109">
    <property type="component" value="Unassembled WGS sequence"/>
</dbReference>